<dbReference type="Proteomes" id="UP000583556">
    <property type="component" value="Unassembled WGS sequence"/>
</dbReference>
<dbReference type="EMBL" id="JABBGM010000001">
    <property type="protein sequence ID" value="NML92457.1"/>
    <property type="molecule type" value="Genomic_DNA"/>
</dbReference>
<keyword evidence="3" id="KW-1185">Reference proteome</keyword>
<dbReference type="AlphaFoldDB" id="A0A7Y0BL32"/>
<evidence type="ECO:0000313" key="2">
    <source>
        <dbReference type="EMBL" id="NML92457.1"/>
    </source>
</evidence>
<comment type="caution">
    <text evidence="2">The sequence shown here is derived from an EMBL/GenBank/DDBJ whole genome shotgun (WGS) entry which is preliminary data.</text>
</comment>
<sequence length="226" mass="23692">MIFSTRRPATFGAVLGVSLGVLALAGCAKNKGELVVDDSIGVTALRSPCPVVAIPEMTGDITLFNAPGRTDSGAIDVVASITNLRSTCDDATNGAKLTSNATFDVVARRTDTRGARHVDIPYFSVVMRGGTQVLAKRVGTIGIDFADGQERASARGSASSSVDRAEATLPREVRDRLNKKRKPGDADAATDPLAQPDVKAALAKASFELLVGFQLTNDQLAYNATR</sequence>
<feature type="region of interest" description="Disordered" evidence="1">
    <location>
        <begin position="152"/>
        <end position="194"/>
    </location>
</feature>
<evidence type="ECO:0000313" key="3">
    <source>
        <dbReference type="Proteomes" id="UP000583556"/>
    </source>
</evidence>
<proteinExistence type="predicted"/>
<reference evidence="2 3" key="1">
    <citation type="submission" date="2020-04" db="EMBL/GenBank/DDBJ databases">
        <title>Novosphingobium sp. TW-4 isolated from soil.</title>
        <authorList>
            <person name="Dahal R.H."/>
            <person name="Chaudhary D.K."/>
        </authorList>
    </citation>
    <scope>NUCLEOTIDE SEQUENCE [LARGE SCALE GENOMIC DNA]</scope>
    <source>
        <strain evidence="2 3">TW-4</strain>
    </source>
</reference>
<dbReference type="PROSITE" id="PS51257">
    <property type="entry name" value="PROKAR_LIPOPROTEIN"/>
    <property type="match status" value="1"/>
</dbReference>
<name>A0A7Y0BL32_9SPHN</name>
<dbReference type="RefSeq" id="WP_169491701.1">
    <property type="nucleotide sequence ID" value="NZ_JABBGM010000001.1"/>
</dbReference>
<accession>A0A7Y0BL32</accession>
<organism evidence="2 3">
    <name type="scientific">Novosphingobium olei</name>
    <dbReference type="NCBI Taxonomy" id="2728851"/>
    <lineage>
        <taxon>Bacteria</taxon>
        <taxon>Pseudomonadati</taxon>
        <taxon>Pseudomonadota</taxon>
        <taxon>Alphaproteobacteria</taxon>
        <taxon>Sphingomonadales</taxon>
        <taxon>Sphingomonadaceae</taxon>
        <taxon>Novosphingobium</taxon>
    </lineage>
</organism>
<feature type="compositionally biased region" description="Basic and acidic residues" evidence="1">
    <location>
        <begin position="163"/>
        <end position="176"/>
    </location>
</feature>
<protein>
    <submittedName>
        <fullName evidence="2">Uncharacterized protein</fullName>
    </submittedName>
</protein>
<evidence type="ECO:0000256" key="1">
    <source>
        <dbReference type="SAM" id="MobiDB-lite"/>
    </source>
</evidence>
<gene>
    <name evidence="2" type="ORF">HHL27_02080</name>
</gene>